<feature type="transmembrane region" description="Helical" evidence="6">
    <location>
        <begin position="97"/>
        <end position="117"/>
    </location>
</feature>
<protein>
    <recommendedName>
        <fullName evidence="9">G-protein coupled receptors family 1 profile domain-containing protein</fullName>
    </recommendedName>
</protein>
<proteinExistence type="inferred from homology"/>
<dbReference type="OrthoDB" id="5859769at2759"/>
<evidence type="ECO:0000256" key="1">
    <source>
        <dbReference type="ARBA" id="ARBA00004141"/>
    </source>
</evidence>
<dbReference type="AlphaFoldDB" id="A0A9P1IVK6"/>
<reference evidence="7" key="1">
    <citation type="submission" date="2022-11" db="EMBL/GenBank/DDBJ databases">
        <authorList>
            <person name="Kikuchi T."/>
        </authorList>
    </citation>
    <scope>NUCLEOTIDE SEQUENCE</scope>
    <source>
        <strain evidence="7">PS1010</strain>
    </source>
</reference>
<dbReference type="Pfam" id="PF10317">
    <property type="entry name" value="7TM_GPCR_Srd"/>
    <property type="match status" value="1"/>
</dbReference>
<evidence type="ECO:0000256" key="4">
    <source>
        <dbReference type="ARBA" id="ARBA00022989"/>
    </source>
</evidence>
<evidence type="ECO:0000313" key="7">
    <source>
        <dbReference type="EMBL" id="CAI5452042.1"/>
    </source>
</evidence>
<dbReference type="InterPro" id="IPR019421">
    <property type="entry name" value="7TM_GPCR_serpentine_rcpt_Srd"/>
</dbReference>
<feature type="transmembrane region" description="Helical" evidence="6">
    <location>
        <begin position="269"/>
        <end position="290"/>
    </location>
</feature>
<evidence type="ECO:0000256" key="2">
    <source>
        <dbReference type="ARBA" id="ARBA00009166"/>
    </source>
</evidence>
<dbReference type="EMBL" id="CANHGI010000005">
    <property type="protein sequence ID" value="CAI5452042.1"/>
    <property type="molecule type" value="Genomic_DNA"/>
</dbReference>
<dbReference type="Proteomes" id="UP001152747">
    <property type="component" value="Unassembled WGS sequence"/>
</dbReference>
<name>A0A9P1IVK6_9PELO</name>
<evidence type="ECO:0008006" key="9">
    <source>
        <dbReference type="Google" id="ProtNLM"/>
    </source>
</evidence>
<feature type="transmembrane region" description="Helical" evidence="6">
    <location>
        <begin position="6"/>
        <end position="31"/>
    </location>
</feature>
<feature type="transmembrane region" description="Helical" evidence="6">
    <location>
        <begin position="237"/>
        <end position="257"/>
    </location>
</feature>
<feature type="transmembrane region" description="Helical" evidence="6">
    <location>
        <begin position="129"/>
        <end position="150"/>
    </location>
</feature>
<evidence type="ECO:0000313" key="8">
    <source>
        <dbReference type="Proteomes" id="UP001152747"/>
    </source>
</evidence>
<dbReference type="PANTHER" id="PTHR22945:SF90">
    <property type="entry name" value="G_PROTEIN_RECEP_F1_2 DOMAIN-CONTAINING PROTEIN"/>
    <property type="match status" value="1"/>
</dbReference>
<dbReference type="SUPFAM" id="SSF81321">
    <property type="entry name" value="Family A G protein-coupled receptor-like"/>
    <property type="match status" value="1"/>
</dbReference>
<organism evidence="7 8">
    <name type="scientific">Caenorhabditis angaria</name>
    <dbReference type="NCBI Taxonomy" id="860376"/>
    <lineage>
        <taxon>Eukaryota</taxon>
        <taxon>Metazoa</taxon>
        <taxon>Ecdysozoa</taxon>
        <taxon>Nematoda</taxon>
        <taxon>Chromadorea</taxon>
        <taxon>Rhabditida</taxon>
        <taxon>Rhabditina</taxon>
        <taxon>Rhabditomorpha</taxon>
        <taxon>Rhabditoidea</taxon>
        <taxon>Rhabditidae</taxon>
        <taxon>Peloderinae</taxon>
        <taxon>Caenorhabditis</taxon>
    </lineage>
</organism>
<keyword evidence="4 6" id="KW-1133">Transmembrane helix</keyword>
<evidence type="ECO:0000256" key="6">
    <source>
        <dbReference type="SAM" id="Phobius"/>
    </source>
</evidence>
<evidence type="ECO:0000256" key="5">
    <source>
        <dbReference type="ARBA" id="ARBA00023136"/>
    </source>
</evidence>
<keyword evidence="8" id="KW-1185">Reference proteome</keyword>
<comment type="subcellular location">
    <subcellularLocation>
        <location evidence="1">Membrane</location>
        <topology evidence="1">Multi-pass membrane protein</topology>
    </subcellularLocation>
</comment>
<dbReference type="GO" id="GO:0016020">
    <property type="term" value="C:membrane"/>
    <property type="evidence" value="ECO:0007669"/>
    <property type="project" value="UniProtKB-SubCell"/>
</dbReference>
<comment type="similarity">
    <text evidence="2">Belongs to the nematode receptor-like protein srd family.</text>
</comment>
<comment type="caution">
    <text evidence="7">The sequence shown here is derived from an EMBL/GenBank/DDBJ whole genome shotgun (WGS) entry which is preliminary data.</text>
</comment>
<gene>
    <name evidence="7" type="ORF">CAMP_LOCUS14679</name>
</gene>
<dbReference type="InterPro" id="IPR050920">
    <property type="entry name" value="Nematode_rcpt-like_delta"/>
</dbReference>
<evidence type="ECO:0000256" key="3">
    <source>
        <dbReference type="ARBA" id="ARBA00022692"/>
    </source>
</evidence>
<feature type="transmembrane region" description="Helical" evidence="6">
    <location>
        <begin position="185"/>
        <end position="207"/>
    </location>
</feature>
<feature type="transmembrane region" description="Helical" evidence="6">
    <location>
        <begin position="43"/>
        <end position="62"/>
    </location>
</feature>
<sequence>MELDVLFFVIFHGFISTCGLFFNICLFYTALFYSPKSMRSYSILILNYSITDFLACAADLFLQPRQIPTGFSIGVISNGLCRLFKSDTICYFGYSNLLHLITHTQWSLLLSFCFRYYVLYRPAPSTRNILLLIFFIYLPSFFQLISFMWAQDDSEKVKEIINRKFPDYNLTGQIVVGHTDIRNFAALYTICHITIPITPIYITILYLRKKILNHLEESRIHMTPDTLSMHNQLLRALTIQACLPSFFWISVVAYLLSQFNIYNSPSCEYLIFTCVMFIPILSPLVSLYTIRPYRQRVYRCIHQKNAHTPKFREVNEGQISPRQQSQNAVGLSNPQFSFFDASEQEDVSFGQEIRRYQQLLTERASQVSLF</sequence>
<dbReference type="Gene3D" id="1.20.1070.10">
    <property type="entry name" value="Rhodopsin 7-helix transmembrane proteins"/>
    <property type="match status" value="1"/>
</dbReference>
<keyword evidence="5 6" id="KW-0472">Membrane</keyword>
<keyword evidence="3 6" id="KW-0812">Transmembrane</keyword>
<accession>A0A9P1IVK6</accession>
<dbReference type="PANTHER" id="PTHR22945">
    <property type="entry name" value="SERPENTINE RECEPTOR, CLASS D DELTA"/>
    <property type="match status" value="1"/>
</dbReference>